<dbReference type="EMBL" id="NQVE01000170">
    <property type="protein sequence ID" value="RAL42445.1"/>
    <property type="molecule type" value="Genomic_DNA"/>
</dbReference>
<reference evidence="1 2" key="1">
    <citation type="submission" date="2018-06" db="EMBL/GenBank/DDBJ databases">
        <title>The Genome of Cuscuta australis (Dodder) Provides Insight into the Evolution of Plant Parasitism.</title>
        <authorList>
            <person name="Liu H."/>
        </authorList>
    </citation>
    <scope>NUCLEOTIDE SEQUENCE [LARGE SCALE GENOMIC DNA]</scope>
    <source>
        <strain evidence="2">cv. Yunnan</strain>
        <tissue evidence="1">Vines</tissue>
    </source>
</reference>
<protein>
    <submittedName>
        <fullName evidence="1">Uncharacterized protein</fullName>
    </submittedName>
</protein>
<keyword evidence="2" id="KW-1185">Reference proteome</keyword>
<comment type="caution">
    <text evidence="1">The sequence shown here is derived from an EMBL/GenBank/DDBJ whole genome shotgun (WGS) entry which is preliminary data.</text>
</comment>
<proteinExistence type="predicted"/>
<dbReference type="Proteomes" id="UP000249390">
    <property type="component" value="Unassembled WGS sequence"/>
</dbReference>
<dbReference type="AlphaFoldDB" id="A0A328D9P1"/>
<organism evidence="1 2">
    <name type="scientific">Cuscuta australis</name>
    <dbReference type="NCBI Taxonomy" id="267555"/>
    <lineage>
        <taxon>Eukaryota</taxon>
        <taxon>Viridiplantae</taxon>
        <taxon>Streptophyta</taxon>
        <taxon>Embryophyta</taxon>
        <taxon>Tracheophyta</taxon>
        <taxon>Spermatophyta</taxon>
        <taxon>Magnoliopsida</taxon>
        <taxon>eudicotyledons</taxon>
        <taxon>Gunneridae</taxon>
        <taxon>Pentapetalae</taxon>
        <taxon>asterids</taxon>
        <taxon>lamiids</taxon>
        <taxon>Solanales</taxon>
        <taxon>Convolvulaceae</taxon>
        <taxon>Cuscuteae</taxon>
        <taxon>Cuscuta</taxon>
        <taxon>Cuscuta subgen. Grammica</taxon>
        <taxon>Cuscuta sect. Cleistogrammica</taxon>
    </lineage>
</organism>
<gene>
    <name evidence="1" type="ORF">DM860_016732</name>
</gene>
<evidence type="ECO:0000313" key="1">
    <source>
        <dbReference type="EMBL" id="RAL42445.1"/>
    </source>
</evidence>
<evidence type="ECO:0000313" key="2">
    <source>
        <dbReference type="Proteomes" id="UP000249390"/>
    </source>
</evidence>
<sequence>MAQLPPTPRLAAAPLPAFGQKFPGQGSTIKFTHQVSIHRLRVLPSGEGEDICLSAPGLQGQRLLSVRPMVVVW</sequence>
<accession>A0A328D9P1</accession>
<name>A0A328D9P1_9ASTE</name>